<dbReference type="Pfam" id="PF00899">
    <property type="entry name" value="ThiF"/>
    <property type="match status" value="1"/>
</dbReference>
<accession>A0A8S0WN42</accession>
<protein>
    <recommendedName>
        <fullName evidence="9">Thiamine-phosphate synthase</fullName>
        <shortName evidence="9">TP synthase</shortName>
        <shortName evidence="9">TPS</shortName>
        <ecNumber evidence="9">2.5.1.3</ecNumber>
    </recommendedName>
    <alternativeName>
        <fullName evidence="9">Thiamine-phosphate pyrophosphorylase</fullName>
        <shortName evidence="9">TMP pyrophosphorylase</shortName>
        <shortName evidence="9">TMP-PPase</shortName>
    </alternativeName>
</protein>
<dbReference type="Gene3D" id="3.20.20.70">
    <property type="entry name" value="Aldolase class I"/>
    <property type="match status" value="1"/>
</dbReference>
<proteinExistence type="inferred from homology"/>
<feature type="binding site" evidence="9">
    <location>
        <position position="417"/>
    </location>
    <ligand>
        <name>4-amino-2-methyl-5-(diphosphooxymethyl)pyrimidine</name>
        <dbReference type="ChEBI" id="CHEBI:57841"/>
    </ligand>
</feature>
<dbReference type="GO" id="GO:0009228">
    <property type="term" value="P:thiamine biosynthetic process"/>
    <property type="evidence" value="ECO:0007669"/>
    <property type="project" value="UniProtKB-KW"/>
</dbReference>
<reference evidence="16" key="1">
    <citation type="submission" date="2014-11" db="EMBL/GenBank/DDBJ databases">
        <authorList>
            <person name="Hornung B.V."/>
        </authorList>
    </citation>
    <scope>NUCLEOTIDE SEQUENCE</scope>
    <source>
        <strain evidence="16">INE</strain>
    </source>
</reference>
<dbReference type="InterPro" id="IPR012729">
    <property type="entry name" value="ThiF_fam2"/>
</dbReference>
<keyword evidence="3 9" id="KW-0479">Metal-binding</keyword>
<keyword evidence="4 9" id="KW-0460">Magnesium</keyword>
<dbReference type="Proteomes" id="UP001071230">
    <property type="component" value="Unassembled WGS sequence"/>
</dbReference>
<comment type="cofactor">
    <cofactor evidence="9">
        <name>Mg(2+)</name>
        <dbReference type="ChEBI" id="CHEBI:18420"/>
    </cofactor>
    <text evidence="9">Binds 1 Mg(2+) ion per subunit.</text>
</comment>
<evidence type="ECO:0000256" key="12">
    <source>
        <dbReference type="SAM" id="MobiDB-lite"/>
    </source>
</evidence>
<dbReference type="Pfam" id="PF02581">
    <property type="entry name" value="TMP-TENI"/>
    <property type="match status" value="1"/>
</dbReference>
<comment type="similarity">
    <text evidence="9 10">Belongs to the thiamine-phosphate synthase family.</text>
</comment>
<evidence type="ECO:0000259" key="14">
    <source>
        <dbReference type="Pfam" id="PF02581"/>
    </source>
</evidence>
<dbReference type="InterPro" id="IPR036206">
    <property type="entry name" value="ThiamineP_synth_sf"/>
</dbReference>
<name>A0A8S0WN42_9FIRM</name>
<evidence type="ECO:0000256" key="1">
    <source>
        <dbReference type="ARBA" id="ARBA00005165"/>
    </source>
</evidence>
<dbReference type="EC" id="2.5.1.3" evidence="9"/>
<evidence type="ECO:0000256" key="2">
    <source>
        <dbReference type="ARBA" id="ARBA00022679"/>
    </source>
</evidence>
<organism evidence="15">
    <name type="scientific">Acididesulfobacillus acetoxydans</name>
    <dbReference type="NCBI Taxonomy" id="1561005"/>
    <lineage>
        <taxon>Bacteria</taxon>
        <taxon>Bacillati</taxon>
        <taxon>Bacillota</taxon>
        <taxon>Clostridia</taxon>
        <taxon>Eubacteriales</taxon>
        <taxon>Peptococcaceae</taxon>
        <taxon>Acididesulfobacillus</taxon>
    </lineage>
</organism>
<dbReference type="RefSeq" id="WP_306425034.1">
    <property type="nucleotide sequence ID" value="NZ_CDGJ01000036.1"/>
</dbReference>
<dbReference type="InterPro" id="IPR013785">
    <property type="entry name" value="Aldolase_TIM"/>
</dbReference>
<dbReference type="KEGG" id="aacx:DEACI_1667"/>
<feature type="domain" description="Thiamine phosphate synthase/TenI" evidence="14">
    <location>
        <begin position="287"/>
        <end position="468"/>
    </location>
</feature>
<feature type="region of interest" description="Disordered" evidence="12">
    <location>
        <begin position="207"/>
        <end position="249"/>
    </location>
</feature>
<feature type="binding site" evidence="9">
    <location>
        <position position="445"/>
    </location>
    <ligand>
        <name>2-[(2R,5Z)-2-carboxy-4-methylthiazol-5(2H)-ylidene]ethyl phosphate</name>
        <dbReference type="ChEBI" id="CHEBI:62899"/>
    </ligand>
</feature>
<dbReference type="NCBIfam" id="NF006395">
    <property type="entry name" value="PRK08644.1"/>
    <property type="match status" value="1"/>
</dbReference>
<feature type="binding site" evidence="9">
    <location>
        <begin position="317"/>
        <end position="321"/>
    </location>
    <ligand>
        <name>4-amino-2-methyl-5-(diphosphooxymethyl)pyrimidine</name>
        <dbReference type="ChEBI" id="CHEBI:57841"/>
    </ligand>
</feature>
<dbReference type="GO" id="GO:0009229">
    <property type="term" value="P:thiamine diphosphate biosynthetic process"/>
    <property type="evidence" value="ECO:0007669"/>
    <property type="project" value="UniProtKB-UniRule"/>
</dbReference>
<dbReference type="InterPro" id="IPR000594">
    <property type="entry name" value="ThiF_NAD_FAD-bd"/>
</dbReference>
<evidence type="ECO:0000256" key="9">
    <source>
        <dbReference type="HAMAP-Rule" id="MF_00097"/>
    </source>
</evidence>
<dbReference type="GO" id="GO:0000287">
    <property type="term" value="F:magnesium ion binding"/>
    <property type="evidence" value="ECO:0007669"/>
    <property type="project" value="UniProtKB-UniRule"/>
</dbReference>
<feature type="binding site" evidence="9">
    <location>
        <begin position="414"/>
        <end position="416"/>
    </location>
    <ligand>
        <name>2-[(2R,5Z)-2-carboxy-4-methylthiazol-5(2H)-ylidene]ethyl phosphate</name>
        <dbReference type="ChEBI" id="CHEBI:62899"/>
    </ligand>
</feature>
<evidence type="ECO:0000256" key="4">
    <source>
        <dbReference type="ARBA" id="ARBA00022842"/>
    </source>
</evidence>
<dbReference type="InterPro" id="IPR034291">
    <property type="entry name" value="TMP_synthase"/>
</dbReference>
<reference evidence="15" key="2">
    <citation type="submission" date="2020-01" db="EMBL/GenBank/DDBJ databases">
        <authorList>
            <person name="Hornung B."/>
        </authorList>
    </citation>
    <scope>NUCLEOTIDE SEQUENCE</scope>
    <source>
        <strain evidence="15">PacBioINE</strain>
    </source>
</reference>
<evidence type="ECO:0000259" key="13">
    <source>
        <dbReference type="Pfam" id="PF00899"/>
    </source>
</evidence>
<feature type="domain" description="THIF-type NAD/FAD binding fold" evidence="13">
    <location>
        <begin position="8"/>
        <end position="148"/>
    </location>
</feature>
<keyword evidence="2 9" id="KW-0808">Transferase</keyword>
<dbReference type="InterPro" id="IPR035985">
    <property type="entry name" value="Ubiquitin-activating_enz"/>
</dbReference>
<feature type="binding site" evidence="9">
    <location>
        <position position="388"/>
    </location>
    <ligand>
        <name>4-amino-2-methyl-5-(diphosphooxymethyl)pyrimidine</name>
        <dbReference type="ChEBI" id="CHEBI:57841"/>
    </ligand>
</feature>
<evidence type="ECO:0000256" key="6">
    <source>
        <dbReference type="ARBA" id="ARBA00047334"/>
    </source>
</evidence>
<dbReference type="PANTHER" id="PTHR20857">
    <property type="entry name" value="THIAMINE-PHOSPHATE PYROPHOSPHORYLASE"/>
    <property type="match status" value="1"/>
</dbReference>
<dbReference type="SUPFAM" id="SSF69572">
    <property type="entry name" value="Activating enzymes of the ubiquitin-like proteins"/>
    <property type="match status" value="1"/>
</dbReference>
<dbReference type="HAMAP" id="MF_00097">
    <property type="entry name" value="TMP_synthase"/>
    <property type="match status" value="1"/>
</dbReference>
<dbReference type="Gene3D" id="3.40.50.720">
    <property type="entry name" value="NAD(P)-binding Rossmann-like Domain"/>
    <property type="match status" value="1"/>
</dbReference>
<keyword evidence="5 9" id="KW-0784">Thiamine biosynthesis</keyword>
<dbReference type="FunFam" id="3.20.20.70:FF:000096">
    <property type="entry name" value="Thiamine-phosphate synthase"/>
    <property type="match status" value="1"/>
</dbReference>
<dbReference type="Proteomes" id="UP000836597">
    <property type="component" value="Chromosome"/>
</dbReference>
<comment type="catalytic activity">
    <reaction evidence="7 9 10">
        <text>2-(2-carboxy-4-methylthiazol-5-yl)ethyl phosphate + 4-amino-2-methyl-5-(diphosphooxymethyl)pyrimidine + 2 H(+) = thiamine phosphate + CO2 + diphosphate</text>
        <dbReference type="Rhea" id="RHEA:47848"/>
        <dbReference type="ChEBI" id="CHEBI:15378"/>
        <dbReference type="ChEBI" id="CHEBI:16526"/>
        <dbReference type="ChEBI" id="CHEBI:33019"/>
        <dbReference type="ChEBI" id="CHEBI:37575"/>
        <dbReference type="ChEBI" id="CHEBI:57841"/>
        <dbReference type="ChEBI" id="CHEBI:62890"/>
        <dbReference type="EC" id="2.5.1.3"/>
    </reaction>
</comment>
<evidence type="ECO:0000256" key="5">
    <source>
        <dbReference type="ARBA" id="ARBA00022977"/>
    </source>
</evidence>
<evidence type="ECO:0000256" key="7">
    <source>
        <dbReference type="ARBA" id="ARBA00047851"/>
    </source>
</evidence>
<dbReference type="InterPro" id="IPR022998">
    <property type="entry name" value="ThiamineP_synth_TenI"/>
</dbReference>
<dbReference type="EMBL" id="CDGJ01000036">
    <property type="protein sequence ID" value="CEJ06888.1"/>
    <property type="molecule type" value="Genomic_DNA"/>
</dbReference>
<evidence type="ECO:0000256" key="8">
    <source>
        <dbReference type="ARBA" id="ARBA00047883"/>
    </source>
</evidence>
<evidence type="ECO:0000256" key="3">
    <source>
        <dbReference type="ARBA" id="ARBA00022723"/>
    </source>
</evidence>
<feature type="binding site" evidence="9">
    <location>
        <position position="349"/>
    </location>
    <ligand>
        <name>4-amino-2-methyl-5-(diphosphooxymethyl)pyrimidine</name>
        <dbReference type="ChEBI" id="CHEBI:57841"/>
    </ligand>
</feature>
<evidence type="ECO:0000313" key="16">
    <source>
        <dbReference type="EMBL" id="CEJ06888.1"/>
    </source>
</evidence>
<dbReference type="EMBL" id="LR746496">
    <property type="protein sequence ID" value="CAA7601014.1"/>
    <property type="molecule type" value="Genomic_DNA"/>
</dbReference>
<gene>
    <name evidence="9" type="primary">thiE</name>
    <name evidence="16" type="ORF">DEACI_1342</name>
    <name evidence="15" type="ORF">DEACI_1667</name>
</gene>
<dbReference type="CDD" id="cd00564">
    <property type="entry name" value="TMP_TenI"/>
    <property type="match status" value="1"/>
</dbReference>
<feature type="binding site" evidence="9">
    <location>
        <position position="369"/>
    </location>
    <ligand>
        <name>Mg(2+)</name>
        <dbReference type="ChEBI" id="CHEBI:18420"/>
    </ligand>
</feature>
<feature type="binding site" evidence="9">
    <location>
        <begin position="465"/>
        <end position="466"/>
    </location>
    <ligand>
        <name>2-[(2R,5Z)-2-carboxy-4-methylthiazol-5(2H)-ylidene]ethyl phosphate</name>
        <dbReference type="ChEBI" id="CHEBI:62899"/>
    </ligand>
</feature>
<evidence type="ECO:0000313" key="17">
    <source>
        <dbReference type="Proteomes" id="UP001071230"/>
    </source>
</evidence>
<evidence type="ECO:0000313" key="15">
    <source>
        <dbReference type="EMBL" id="CAA7601014.1"/>
    </source>
</evidence>
<evidence type="ECO:0000256" key="11">
    <source>
        <dbReference type="RuleBase" id="RU004253"/>
    </source>
</evidence>
<dbReference type="AlphaFoldDB" id="A0A8S0WN42"/>
<evidence type="ECO:0000256" key="10">
    <source>
        <dbReference type="RuleBase" id="RU003826"/>
    </source>
</evidence>
<keyword evidence="17" id="KW-1185">Reference proteome</keyword>
<dbReference type="NCBIfam" id="TIGR00693">
    <property type="entry name" value="thiE"/>
    <property type="match status" value="1"/>
</dbReference>
<feature type="compositionally biased region" description="Basic and acidic residues" evidence="12">
    <location>
        <begin position="210"/>
        <end position="220"/>
    </location>
</feature>
<sequence length="504" mass="54072">MLAYLEQALGRTRMARLREARVGIGGLGGLGSNAAVHLVRSGVRHLVLADFDRVDKSNLNRQYYFLAQVGQMKVSALADNLRLIHPDLDLTLICERITAANVLAVFDSCGYWVEAFDQAESKKMFVTAGLRRHKRVVAASGLAGWGRTDDMVTREWSSGLVIVGDRKSGVDAAAPPLAPRVGVGAAKEADVVLSWILEEDEAVAEPGEVTEARGAKEAGGVKKARGVAEPCGRAETHEMDKTQEVGKTRGREETYAVGKTYEADKNRGVEISPGAAGSAKFRLPAGIYAITSQTHSLGRSNLDVAAEILRSGVKILQYREKSKVFREMYEECLVLRRMTRESGALLIVNDYPELALAVEADGVHIGQDDLPLQVVRQLVGSRLIVGVSTHSPEQACAAVEAGADYIGVGPIYPTRTKENVCASVGLQYLDYIVAHAEIPFVAIGGIKEHNLGEVLSHGASTVALVTEIVGSPDIEGKIAKLNQIIEVKDEKASDIVGVLTGGEE</sequence>
<comment type="pathway">
    <text evidence="1 9 11">Cofactor biosynthesis; thiamine diphosphate biosynthesis; thiamine phosphate from 4-amino-2-methyl-5-diphosphomethylpyrimidine and 4-methyl-5-(2-phosphoethyl)-thiazole: step 1/1.</text>
</comment>
<dbReference type="PANTHER" id="PTHR20857:SF15">
    <property type="entry name" value="THIAMINE-PHOSPHATE SYNTHASE"/>
    <property type="match status" value="1"/>
</dbReference>
<dbReference type="GO" id="GO:0004789">
    <property type="term" value="F:thiamine-phosphate diphosphorylase activity"/>
    <property type="evidence" value="ECO:0007669"/>
    <property type="project" value="UniProtKB-UniRule"/>
</dbReference>
<comment type="function">
    <text evidence="9">Condenses 4-methyl-5-(beta-hydroxyethyl)thiazole monophosphate (THZ-P) and 2-methyl-4-amino-5-hydroxymethyl pyrimidine pyrophosphate (HMP-PP) to form thiamine monophosphate (TMP).</text>
</comment>
<dbReference type="GO" id="GO:0008641">
    <property type="term" value="F:ubiquitin-like modifier activating enzyme activity"/>
    <property type="evidence" value="ECO:0007669"/>
    <property type="project" value="InterPro"/>
</dbReference>
<feature type="compositionally biased region" description="Basic and acidic residues" evidence="12">
    <location>
        <begin position="232"/>
        <end position="249"/>
    </location>
</feature>
<dbReference type="SUPFAM" id="SSF51391">
    <property type="entry name" value="Thiamin phosphate synthase"/>
    <property type="match status" value="1"/>
</dbReference>
<comment type="catalytic activity">
    <reaction evidence="8 9 10">
        <text>2-[(2R,5Z)-2-carboxy-4-methylthiazol-5(2H)-ylidene]ethyl phosphate + 4-amino-2-methyl-5-(diphosphooxymethyl)pyrimidine + 2 H(+) = thiamine phosphate + CO2 + diphosphate</text>
        <dbReference type="Rhea" id="RHEA:47844"/>
        <dbReference type="ChEBI" id="CHEBI:15378"/>
        <dbReference type="ChEBI" id="CHEBI:16526"/>
        <dbReference type="ChEBI" id="CHEBI:33019"/>
        <dbReference type="ChEBI" id="CHEBI:37575"/>
        <dbReference type="ChEBI" id="CHEBI:57841"/>
        <dbReference type="ChEBI" id="CHEBI:62899"/>
        <dbReference type="EC" id="2.5.1.3"/>
    </reaction>
</comment>
<comment type="catalytic activity">
    <reaction evidence="6 9 10">
        <text>4-methyl-5-(2-phosphooxyethyl)-thiazole + 4-amino-2-methyl-5-(diphosphooxymethyl)pyrimidine + H(+) = thiamine phosphate + diphosphate</text>
        <dbReference type="Rhea" id="RHEA:22328"/>
        <dbReference type="ChEBI" id="CHEBI:15378"/>
        <dbReference type="ChEBI" id="CHEBI:33019"/>
        <dbReference type="ChEBI" id="CHEBI:37575"/>
        <dbReference type="ChEBI" id="CHEBI:57841"/>
        <dbReference type="ChEBI" id="CHEBI:58296"/>
        <dbReference type="EC" id="2.5.1.3"/>
    </reaction>
</comment>
<dbReference type="GO" id="GO:0005737">
    <property type="term" value="C:cytoplasm"/>
    <property type="evidence" value="ECO:0007669"/>
    <property type="project" value="TreeGrafter"/>
</dbReference>
<dbReference type="NCBIfam" id="TIGR02354">
    <property type="entry name" value="thiF_fam2"/>
    <property type="match status" value="1"/>
</dbReference>
<feature type="binding site" evidence="9">
    <location>
        <position position="350"/>
    </location>
    <ligand>
        <name>Mg(2+)</name>
        <dbReference type="ChEBI" id="CHEBI:18420"/>
    </ligand>
</feature>